<keyword evidence="1" id="KW-0472">Membrane</keyword>
<feature type="transmembrane region" description="Helical" evidence="1">
    <location>
        <begin position="273"/>
        <end position="290"/>
    </location>
</feature>
<reference evidence="3 4" key="1">
    <citation type="journal article" date="2016" name="Nat. Commun.">
        <title>Thousands of microbial genomes shed light on interconnected biogeochemical processes in an aquifer system.</title>
        <authorList>
            <person name="Anantharaman K."/>
            <person name="Brown C.T."/>
            <person name="Hug L.A."/>
            <person name="Sharon I."/>
            <person name="Castelle C.J."/>
            <person name="Probst A.J."/>
            <person name="Thomas B.C."/>
            <person name="Singh A."/>
            <person name="Wilkins M.J."/>
            <person name="Karaoz U."/>
            <person name="Brodie E.L."/>
            <person name="Williams K.H."/>
            <person name="Hubbard S.S."/>
            <person name="Banfield J.F."/>
        </authorList>
    </citation>
    <scope>NUCLEOTIDE SEQUENCE [LARGE SCALE GENOMIC DNA]</scope>
</reference>
<evidence type="ECO:0008006" key="5">
    <source>
        <dbReference type="Google" id="ProtNLM"/>
    </source>
</evidence>
<keyword evidence="1" id="KW-1133">Transmembrane helix</keyword>
<name>A0A1G2RLP5_9BACT</name>
<evidence type="ECO:0000256" key="1">
    <source>
        <dbReference type="SAM" id="Phobius"/>
    </source>
</evidence>
<proteinExistence type="predicted"/>
<evidence type="ECO:0000313" key="3">
    <source>
        <dbReference type="EMBL" id="OHA72941.1"/>
    </source>
</evidence>
<organism evidence="3 4">
    <name type="scientific">Candidatus Wildermuthbacteria bacterium RIFCSPLOWO2_01_FULL_48_16</name>
    <dbReference type="NCBI Taxonomy" id="1802461"/>
    <lineage>
        <taxon>Bacteria</taxon>
        <taxon>Candidatus Wildermuthiibacteriota</taxon>
    </lineage>
</organism>
<gene>
    <name evidence="3" type="ORF">A3B24_02670</name>
</gene>
<evidence type="ECO:0000313" key="4">
    <source>
        <dbReference type="Proteomes" id="UP000176917"/>
    </source>
</evidence>
<dbReference type="EMBL" id="MHUG01000018">
    <property type="protein sequence ID" value="OHA72941.1"/>
    <property type="molecule type" value="Genomic_DNA"/>
</dbReference>
<dbReference type="AlphaFoldDB" id="A0A1G2RLP5"/>
<protein>
    <recommendedName>
        <fullName evidence="5">Cohesin domain-containing protein</fullName>
    </recommendedName>
</protein>
<accession>A0A1G2RLP5</accession>
<keyword evidence="1" id="KW-0812">Transmembrane</keyword>
<dbReference type="STRING" id="1802461.A3B24_02670"/>
<dbReference type="Proteomes" id="UP000176917">
    <property type="component" value="Unassembled WGS sequence"/>
</dbReference>
<feature type="signal peptide" evidence="2">
    <location>
        <begin position="1"/>
        <end position="25"/>
    </location>
</feature>
<feature type="chain" id="PRO_5009584280" description="Cohesin domain-containing protein" evidence="2">
    <location>
        <begin position="26"/>
        <end position="297"/>
    </location>
</feature>
<evidence type="ECO:0000256" key="2">
    <source>
        <dbReference type="SAM" id="SignalP"/>
    </source>
</evidence>
<keyword evidence="2" id="KW-0732">Signal</keyword>
<sequence length="297" mass="32908">MEQIIKRIYFVLIFGALLLPSSVFASTVYIDTKHSDFFVEDTIMFSVRVDSEDTDINVVEGSVMLDYTAGSASLIDINIGGSAFSLWPLKPLPSIDNTSISFTGGTPSSVTSKDAIIFNIVLKLQNVGQITLTPTNVSVYLNDGKGTKDNVRMKSAVIDVLPKKPDSQPVDDWSSVTSKDKTAPEFIEAIVSRDPHTFDNQYFVSFFAVDKDSGTAYYEIKEGDRDFIRAESPHVLLDQSLKSIVQMKAVDKAGNESVTTPEVAIPGVPYTTYLIWIFVTLVILAVISWLRRLRNER</sequence>
<comment type="caution">
    <text evidence="3">The sequence shown here is derived from an EMBL/GenBank/DDBJ whole genome shotgun (WGS) entry which is preliminary data.</text>
</comment>